<sequence length="271" mass="31122">MTGRNIRTFLVAAAMLFGVLAAPRASAQHTLGFTAGYGMGTGRFNPKQEMRGMWGMYGGGLTWRYYGKQRFVGGFGVDLEFLQQGFSFATNTAAVEEKKDYLYYTRNMNTVMLPVVWQPHIYMLRNHVRVYLEAAATFSYTFSSRYENEQAREQGDPAWSGDYAYKLPRDNRWGYGLAGGGGVAFLIGRYELNFRVRYYFGYSDVLRNRNKYADNAIDGPENPFASTPMRSPLDNMMISVGLNYRFNKEGFETWKPRPKRTKNREVFKYGL</sequence>
<dbReference type="EMBL" id="BK032514">
    <property type="protein sequence ID" value="DAF45434.1"/>
    <property type="molecule type" value="Genomic_DNA"/>
</dbReference>
<name>A0A8S5S405_9CAUD</name>
<organism evidence="1">
    <name type="scientific">Siphoviridae sp. ctBLh2</name>
    <dbReference type="NCBI Taxonomy" id="2827803"/>
    <lineage>
        <taxon>Viruses</taxon>
        <taxon>Duplodnaviria</taxon>
        <taxon>Heunggongvirae</taxon>
        <taxon>Uroviricota</taxon>
        <taxon>Caudoviricetes</taxon>
    </lineage>
</organism>
<protein>
    <submittedName>
        <fullName evidence="1">Ail/Lom protein</fullName>
    </submittedName>
</protein>
<proteinExistence type="predicted"/>
<evidence type="ECO:0000313" key="1">
    <source>
        <dbReference type="EMBL" id="DAF45434.1"/>
    </source>
</evidence>
<dbReference type="Gene3D" id="2.40.160.20">
    <property type="match status" value="1"/>
</dbReference>
<reference evidence="1" key="1">
    <citation type="journal article" date="2021" name="Proc. Natl. Acad. Sci. U.S.A.">
        <title>A Catalog of Tens of Thousands of Viruses from Human Metagenomes Reveals Hidden Associations with Chronic Diseases.</title>
        <authorList>
            <person name="Tisza M.J."/>
            <person name="Buck C.B."/>
        </authorList>
    </citation>
    <scope>NUCLEOTIDE SEQUENCE</scope>
    <source>
        <strain evidence="1">CtBLh2</strain>
    </source>
</reference>
<accession>A0A8S5S405</accession>